<evidence type="ECO:0000313" key="2">
    <source>
        <dbReference type="Proteomes" id="UP001196413"/>
    </source>
</evidence>
<organism evidence="1 2">
    <name type="scientific">Parelaphostrongylus tenuis</name>
    <name type="common">Meningeal worm</name>
    <dbReference type="NCBI Taxonomy" id="148309"/>
    <lineage>
        <taxon>Eukaryota</taxon>
        <taxon>Metazoa</taxon>
        <taxon>Ecdysozoa</taxon>
        <taxon>Nematoda</taxon>
        <taxon>Chromadorea</taxon>
        <taxon>Rhabditida</taxon>
        <taxon>Rhabditina</taxon>
        <taxon>Rhabditomorpha</taxon>
        <taxon>Strongyloidea</taxon>
        <taxon>Metastrongylidae</taxon>
        <taxon>Parelaphostrongylus</taxon>
    </lineage>
</organism>
<dbReference type="AlphaFoldDB" id="A0AAD5RDX0"/>
<dbReference type="GO" id="GO:0003676">
    <property type="term" value="F:nucleic acid binding"/>
    <property type="evidence" value="ECO:0007669"/>
    <property type="project" value="InterPro"/>
</dbReference>
<dbReference type="Proteomes" id="UP001196413">
    <property type="component" value="Unassembled WGS sequence"/>
</dbReference>
<reference evidence="1" key="1">
    <citation type="submission" date="2021-06" db="EMBL/GenBank/DDBJ databases">
        <title>Parelaphostrongylus tenuis whole genome reference sequence.</title>
        <authorList>
            <person name="Garwood T.J."/>
            <person name="Larsen P.A."/>
            <person name="Fountain-Jones N.M."/>
            <person name="Garbe J.R."/>
            <person name="Macchietto M.G."/>
            <person name="Kania S.A."/>
            <person name="Gerhold R.W."/>
            <person name="Richards J.E."/>
            <person name="Wolf T.M."/>
        </authorList>
    </citation>
    <scope>NUCLEOTIDE SEQUENCE</scope>
    <source>
        <strain evidence="1">MNPRO001-30</strain>
        <tissue evidence="1">Meninges</tissue>
    </source>
</reference>
<evidence type="ECO:0000313" key="1">
    <source>
        <dbReference type="EMBL" id="KAJ1374665.1"/>
    </source>
</evidence>
<dbReference type="EMBL" id="JAHQIW010007477">
    <property type="protein sequence ID" value="KAJ1374665.1"/>
    <property type="molecule type" value="Genomic_DNA"/>
</dbReference>
<gene>
    <name evidence="1" type="ORF">KIN20_037399</name>
</gene>
<keyword evidence="2" id="KW-1185">Reference proteome</keyword>
<protein>
    <submittedName>
        <fullName evidence="1">Uncharacterized protein</fullName>
    </submittedName>
</protein>
<proteinExistence type="predicted"/>
<accession>A0AAD5RDX0</accession>
<dbReference type="Gene3D" id="3.30.420.10">
    <property type="entry name" value="Ribonuclease H-like superfamily/Ribonuclease H"/>
    <property type="match status" value="1"/>
</dbReference>
<dbReference type="InterPro" id="IPR036397">
    <property type="entry name" value="RNaseH_sf"/>
</dbReference>
<sequence>MAARQSLHRNLLFSEYELGRDAQATFAFENINRATAQGFVSKQTTLQFLAMFSHAQHQLEGPIALSNGHAMLIFFWDWAGPIQLDLLSHGERINAPRYCEYVERTNCDLSRRRCRSLILLENSKRLGS</sequence>
<name>A0AAD5RDX0_PARTN</name>
<dbReference type="InterPro" id="IPR001888">
    <property type="entry name" value="Transposase_1"/>
</dbReference>
<comment type="caution">
    <text evidence="1">The sequence shown here is derived from an EMBL/GenBank/DDBJ whole genome shotgun (WGS) entry which is preliminary data.</text>
</comment>
<dbReference type="Pfam" id="PF01359">
    <property type="entry name" value="Transposase_1"/>
    <property type="match status" value="1"/>
</dbReference>